<dbReference type="EMBL" id="FXTK01000053">
    <property type="protein sequence ID" value="SMO99960.1"/>
    <property type="molecule type" value="Genomic_DNA"/>
</dbReference>
<organism evidence="1 2">
    <name type="scientific">Paracoccus laeviglucosivorans</name>
    <dbReference type="NCBI Taxonomy" id="1197861"/>
    <lineage>
        <taxon>Bacteria</taxon>
        <taxon>Pseudomonadati</taxon>
        <taxon>Pseudomonadota</taxon>
        <taxon>Alphaproteobacteria</taxon>
        <taxon>Rhodobacterales</taxon>
        <taxon>Paracoccaceae</taxon>
        <taxon>Paracoccus</taxon>
    </lineage>
</organism>
<dbReference type="OrthoDB" id="6197542at2"/>
<reference evidence="1 2" key="1">
    <citation type="submission" date="2017-05" db="EMBL/GenBank/DDBJ databases">
        <authorList>
            <person name="Varghese N."/>
            <person name="Submissions S."/>
        </authorList>
    </citation>
    <scope>NUCLEOTIDE SEQUENCE [LARGE SCALE GENOMIC DNA]</scope>
    <source>
        <strain evidence="1 2">DSM 100094</strain>
    </source>
</reference>
<name>A0A521FW05_9RHOB</name>
<gene>
    <name evidence="1" type="ORF">SAMN06265221_1535</name>
</gene>
<accession>A0A521FW05</accession>
<dbReference type="AlphaFoldDB" id="A0A521FW05"/>
<evidence type="ECO:0000313" key="2">
    <source>
        <dbReference type="Proteomes" id="UP000319014"/>
    </source>
</evidence>
<sequence>MKKINDILNDGRAAIITAITVLGMPTQAAAYPVDCAILLCLAGGFPSSPECTAAKVEMIRRITPFPIEPPLQLWNCPMDGAGVSPIGSGPDGLPPEVRAYRDGIEIYHIDYRQSRGGGDVHVLDRSKVGHYEDRGEFFWTRTEMRDAPDWIFAATGVNRHSVQNQIGTILRWRGVLIRWTDHTGAKSTEWVRY</sequence>
<dbReference type="RefSeq" id="WP_142665138.1">
    <property type="nucleotide sequence ID" value="NZ_FXTK01000053.1"/>
</dbReference>
<protein>
    <submittedName>
        <fullName evidence="1">Uncharacterized protein</fullName>
    </submittedName>
</protein>
<proteinExistence type="predicted"/>
<keyword evidence="2" id="KW-1185">Reference proteome</keyword>
<dbReference type="Proteomes" id="UP000319014">
    <property type="component" value="Unassembled WGS sequence"/>
</dbReference>
<evidence type="ECO:0000313" key="1">
    <source>
        <dbReference type="EMBL" id="SMO99960.1"/>
    </source>
</evidence>